<sequence>MANSSEGSLNTPNPNPNCNPTSEVGSGQLTMQQHIAILRELVQTLVQKSSEETKNLSLPRFNPGIAGSDPAACCAVVNLILEENPLRGSALFFALEGSATQWLSQVPVAQDVTWSKFKVIFIARFGGKETATSVLMKMSNEKPLKDETTGAFGIRIRSFLKAKWENLTLVEVINASVVFQLASLDQRIERIALQAISRLKINS</sequence>
<evidence type="ECO:0000313" key="4">
    <source>
        <dbReference type="RefSeq" id="XP_048269748.1"/>
    </source>
</evidence>
<dbReference type="AlphaFoldDB" id="A0A9C6WB50"/>
<dbReference type="GeneID" id="125386705"/>
<feature type="region of interest" description="Disordered" evidence="1">
    <location>
        <begin position="1"/>
        <end position="25"/>
    </location>
</feature>
<evidence type="ECO:0000313" key="2">
    <source>
        <dbReference type="Proteomes" id="UP000835206"/>
    </source>
</evidence>
<reference evidence="3 4" key="1">
    <citation type="submission" date="2025-04" db="UniProtKB">
        <authorList>
            <consortium name="RefSeq"/>
        </authorList>
    </citation>
    <scope>IDENTIFICATION</scope>
</reference>
<dbReference type="KEGG" id="bter:125386705"/>
<proteinExistence type="predicted"/>
<feature type="compositionally biased region" description="Low complexity" evidence="1">
    <location>
        <begin position="10"/>
        <end position="21"/>
    </location>
</feature>
<dbReference type="KEGG" id="bter:105667042"/>
<gene>
    <name evidence="4" type="primary">LOC125386705</name>
    <name evidence="3" type="synonym">LOC105667042</name>
</gene>
<keyword evidence="2" id="KW-1185">Reference proteome</keyword>
<name>A0A9C6WB50_BOMTE</name>
<dbReference type="OrthoDB" id="8029555at2759"/>
<evidence type="ECO:0000313" key="3">
    <source>
        <dbReference type="RefSeq" id="XP_048269568.1"/>
    </source>
</evidence>
<organism evidence="2 4">
    <name type="scientific">Bombus terrestris</name>
    <name type="common">Buff-tailed bumblebee</name>
    <name type="synonym">Apis terrestris</name>
    <dbReference type="NCBI Taxonomy" id="30195"/>
    <lineage>
        <taxon>Eukaryota</taxon>
        <taxon>Metazoa</taxon>
        <taxon>Ecdysozoa</taxon>
        <taxon>Arthropoda</taxon>
        <taxon>Hexapoda</taxon>
        <taxon>Insecta</taxon>
        <taxon>Pterygota</taxon>
        <taxon>Neoptera</taxon>
        <taxon>Endopterygota</taxon>
        <taxon>Hymenoptera</taxon>
        <taxon>Apocrita</taxon>
        <taxon>Aculeata</taxon>
        <taxon>Apoidea</taxon>
        <taxon>Anthophila</taxon>
        <taxon>Apidae</taxon>
        <taxon>Bombus</taxon>
        <taxon>Bombus</taxon>
    </lineage>
</organism>
<accession>A0A9C6WB50</accession>
<protein>
    <submittedName>
        <fullName evidence="3">Uncharacterized protein LOC105667042</fullName>
    </submittedName>
    <submittedName>
        <fullName evidence="4">Uncharacterized protein LOC125386705</fullName>
    </submittedName>
</protein>
<dbReference type="RefSeq" id="XP_048269748.1">
    <property type="nucleotide sequence ID" value="XM_048413791.1"/>
</dbReference>
<dbReference type="RefSeq" id="XP_048269568.1">
    <property type="nucleotide sequence ID" value="XM_048413611.1"/>
</dbReference>
<evidence type="ECO:0000256" key="1">
    <source>
        <dbReference type="SAM" id="MobiDB-lite"/>
    </source>
</evidence>
<dbReference type="Proteomes" id="UP000835206">
    <property type="component" value="Chromosome 17"/>
</dbReference>